<comment type="similarity">
    <text evidence="2">Belongs to the major facilitator superfamily. Sugar transporter (TC 2.A.1.1) family.</text>
</comment>
<evidence type="ECO:0000313" key="9">
    <source>
        <dbReference type="EMBL" id="KAJ5438311.1"/>
    </source>
</evidence>
<evidence type="ECO:0000256" key="5">
    <source>
        <dbReference type="ARBA" id="ARBA00022989"/>
    </source>
</evidence>
<keyword evidence="6 7" id="KW-0472">Membrane</keyword>
<sequence>MAGDAPTWGFRDPPEIAEYTHGQRLVNAVTFCCSIGFLLLGYDLGFMGGLTTSPEFFDVFGSPSAALLAFLVASYEVGAMIGAVFQFFQDDRYGRKPNNIAGAVIVAVGAIVQTTTYGLAQFLVGRIVAEFGLGMMTTVLPIWLSGYWSVLLPKSRGQMMAMQLSNLIVGLILANWLDYGMASYSGSIQWRFPCAFQIVFAFIVLIFMPICLSALPGKATSDPEIVEELKEIQYALTMEADDAGSWSDVLKDNGISGFTRVAIASSANFCQQPSRCRVMSSLGPYVFQNSIGISRKDAMLVSGVLQVFYFLSILIPWYALDRVGRRTLFMTGSSGMGICFWTKGLENAAAVVLYIFWTLFTLGWQSNMWIYPSEPLPLKLRLRGGALAVVSQWLFTFLVVEVTPVMIKNIVSYIVFTVINFACVPLVYFTYLETSKMPLEAVDLFFADRDG</sequence>
<feature type="transmembrane region" description="Helical" evidence="7">
    <location>
        <begin position="25"/>
        <end position="45"/>
    </location>
</feature>
<feature type="transmembrane region" description="Helical" evidence="7">
    <location>
        <begin position="190"/>
        <end position="215"/>
    </location>
</feature>
<dbReference type="GeneID" id="81602934"/>
<keyword evidence="4 7" id="KW-0812">Transmembrane</keyword>
<feature type="transmembrane region" description="Helical" evidence="7">
    <location>
        <begin position="340"/>
        <end position="364"/>
    </location>
</feature>
<dbReference type="PANTHER" id="PTHR48022:SF28">
    <property type="entry name" value="MAJOR FACILITATOR SUPERFAMILY (MFS) PROFILE DOMAIN-CONTAINING PROTEIN-RELATED"/>
    <property type="match status" value="1"/>
</dbReference>
<dbReference type="Gene3D" id="1.20.1250.20">
    <property type="entry name" value="MFS general substrate transporter like domains"/>
    <property type="match status" value="2"/>
</dbReference>
<evidence type="ECO:0000256" key="3">
    <source>
        <dbReference type="ARBA" id="ARBA00022448"/>
    </source>
</evidence>
<dbReference type="Pfam" id="PF00083">
    <property type="entry name" value="Sugar_tr"/>
    <property type="match status" value="1"/>
</dbReference>
<feature type="transmembrane region" description="Helical" evidence="7">
    <location>
        <begin position="65"/>
        <end position="88"/>
    </location>
</feature>
<feature type="transmembrane region" description="Helical" evidence="7">
    <location>
        <begin position="131"/>
        <end position="152"/>
    </location>
</feature>
<evidence type="ECO:0000313" key="10">
    <source>
        <dbReference type="Proteomes" id="UP001213681"/>
    </source>
</evidence>
<dbReference type="InterPro" id="IPR050360">
    <property type="entry name" value="MFS_Sugar_Transporters"/>
</dbReference>
<accession>A0AAD6FZ04</accession>
<dbReference type="PRINTS" id="PR00171">
    <property type="entry name" value="SUGRTRNSPORT"/>
</dbReference>
<evidence type="ECO:0000256" key="1">
    <source>
        <dbReference type="ARBA" id="ARBA00004141"/>
    </source>
</evidence>
<dbReference type="GO" id="GO:0005351">
    <property type="term" value="F:carbohydrate:proton symporter activity"/>
    <property type="evidence" value="ECO:0007669"/>
    <property type="project" value="TreeGrafter"/>
</dbReference>
<keyword evidence="3" id="KW-0813">Transport</keyword>
<organism evidence="9 10">
    <name type="scientific">Penicillium daleae</name>
    <dbReference type="NCBI Taxonomy" id="63821"/>
    <lineage>
        <taxon>Eukaryota</taxon>
        <taxon>Fungi</taxon>
        <taxon>Dikarya</taxon>
        <taxon>Ascomycota</taxon>
        <taxon>Pezizomycotina</taxon>
        <taxon>Eurotiomycetes</taxon>
        <taxon>Eurotiomycetidae</taxon>
        <taxon>Eurotiales</taxon>
        <taxon>Aspergillaceae</taxon>
        <taxon>Penicillium</taxon>
    </lineage>
</organism>
<dbReference type="InterPro" id="IPR005828">
    <property type="entry name" value="MFS_sugar_transport-like"/>
</dbReference>
<evidence type="ECO:0000256" key="6">
    <source>
        <dbReference type="ARBA" id="ARBA00023136"/>
    </source>
</evidence>
<dbReference type="RefSeq" id="XP_056761540.1">
    <property type="nucleotide sequence ID" value="XM_056912691.1"/>
</dbReference>
<feature type="transmembrane region" description="Helical" evidence="7">
    <location>
        <begin position="385"/>
        <end position="407"/>
    </location>
</feature>
<dbReference type="Proteomes" id="UP001213681">
    <property type="component" value="Unassembled WGS sequence"/>
</dbReference>
<dbReference type="PROSITE" id="PS50850">
    <property type="entry name" value="MFS"/>
    <property type="match status" value="1"/>
</dbReference>
<reference evidence="9" key="2">
    <citation type="journal article" date="2023" name="IMA Fungus">
        <title>Comparative genomic study of the Penicillium genus elucidates a diverse pangenome and 15 lateral gene transfer events.</title>
        <authorList>
            <person name="Petersen C."/>
            <person name="Sorensen T."/>
            <person name="Nielsen M.R."/>
            <person name="Sondergaard T.E."/>
            <person name="Sorensen J.L."/>
            <person name="Fitzpatrick D.A."/>
            <person name="Frisvad J.C."/>
            <person name="Nielsen K.L."/>
        </authorList>
    </citation>
    <scope>NUCLEOTIDE SEQUENCE</scope>
    <source>
        <strain evidence="9">IBT 16125</strain>
    </source>
</reference>
<dbReference type="PANTHER" id="PTHR48022">
    <property type="entry name" value="PLASTIDIC GLUCOSE TRANSPORTER 4"/>
    <property type="match status" value="1"/>
</dbReference>
<evidence type="ECO:0000259" key="8">
    <source>
        <dbReference type="PROSITE" id="PS50850"/>
    </source>
</evidence>
<evidence type="ECO:0000256" key="4">
    <source>
        <dbReference type="ARBA" id="ARBA00022692"/>
    </source>
</evidence>
<gene>
    <name evidence="9" type="ORF">N7458_009309</name>
</gene>
<proteinExistence type="inferred from homology"/>
<dbReference type="InterPro" id="IPR020846">
    <property type="entry name" value="MFS_dom"/>
</dbReference>
<dbReference type="InterPro" id="IPR003663">
    <property type="entry name" value="Sugar/inositol_transpt"/>
</dbReference>
<dbReference type="AlphaFoldDB" id="A0AAD6FZ04"/>
<feature type="transmembrane region" description="Helical" evidence="7">
    <location>
        <begin position="164"/>
        <end position="184"/>
    </location>
</feature>
<dbReference type="GO" id="GO:0016020">
    <property type="term" value="C:membrane"/>
    <property type="evidence" value="ECO:0007669"/>
    <property type="project" value="UniProtKB-SubCell"/>
</dbReference>
<dbReference type="SUPFAM" id="SSF103473">
    <property type="entry name" value="MFS general substrate transporter"/>
    <property type="match status" value="1"/>
</dbReference>
<comment type="caution">
    <text evidence="9">The sequence shown here is derived from an EMBL/GenBank/DDBJ whole genome shotgun (WGS) entry which is preliminary data.</text>
</comment>
<evidence type="ECO:0000256" key="2">
    <source>
        <dbReference type="ARBA" id="ARBA00010992"/>
    </source>
</evidence>
<feature type="domain" description="Major facilitator superfamily (MFS) profile" evidence="8">
    <location>
        <begin position="29"/>
        <end position="435"/>
    </location>
</feature>
<keyword evidence="10" id="KW-1185">Reference proteome</keyword>
<dbReference type="EMBL" id="JAPVEA010000008">
    <property type="protein sequence ID" value="KAJ5438311.1"/>
    <property type="molecule type" value="Genomic_DNA"/>
</dbReference>
<feature type="transmembrane region" description="Helical" evidence="7">
    <location>
        <begin position="298"/>
        <end position="320"/>
    </location>
</feature>
<reference evidence="9" key="1">
    <citation type="submission" date="2022-12" db="EMBL/GenBank/DDBJ databases">
        <authorList>
            <person name="Petersen C."/>
        </authorList>
    </citation>
    <scope>NUCLEOTIDE SEQUENCE</scope>
    <source>
        <strain evidence="9">IBT 16125</strain>
    </source>
</reference>
<evidence type="ECO:0000256" key="7">
    <source>
        <dbReference type="SAM" id="Phobius"/>
    </source>
</evidence>
<feature type="transmembrane region" description="Helical" evidence="7">
    <location>
        <begin position="100"/>
        <end position="119"/>
    </location>
</feature>
<protein>
    <submittedName>
        <fullName evidence="9">Hexose carrier protein</fullName>
    </submittedName>
</protein>
<feature type="transmembrane region" description="Helical" evidence="7">
    <location>
        <begin position="413"/>
        <end position="431"/>
    </location>
</feature>
<comment type="subcellular location">
    <subcellularLocation>
        <location evidence="1">Membrane</location>
        <topology evidence="1">Multi-pass membrane protein</topology>
    </subcellularLocation>
</comment>
<keyword evidence="5 7" id="KW-1133">Transmembrane helix</keyword>
<name>A0AAD6FZ04_9EURO</name>
<dbReference type="InterPro" id="IPR036259">
    <property type="entry name" value="MFS_trans_sf"/>
</dbReference>